<dbReference type="InterPro" id="IPR001452">
    <property type="entry name" value="SH3_domain"/>
</dbReference>
<dbReference type="Proteomes" id="UP001150266">
    <property type="component" value="Unassembled WGS sequence"/>
</dbReference>
<proteinExistence type="predicted"/>
<protein>
    <recommendedName>
        <fullName evidence="4">SH3 domain-containing protein</fullName>
    </recommendedName>
</protein>
<dbReference type="EMBL" id="JAOTPV010000006">
    <property type="protein sequence ID" value="KAJ4481267.1"/>
    <property type="molecule type" value="Genomic_DNA"/>
</dbReference>
<dbReference type="OrthoDB" id="19092at2759"/>
<dbReference type="AlphaFoldDB" id="A0A9W9AG41"/>
<keyword evidence="6" id="KW-1185">Reference proteome</keyword>
<feature type="compositionally biased region" description="Acidic residues" evidence="3">
    <location>
        <begin position="249"/>
        <end position="262"/>
    </location>
</feature>
<evidence type="ECO:0000256" key="1">
    <source>
        <dbReference type="ARBA" id="ARBA00022443"/>
    </source>
</evidence>
<accession>A0A9W9AG41</accession>
<feature type="region of interest" description="Disordered" evidence="3">
    <location>
        <begin position="119"/>
        <end position="150"/>
    </location>
</feature>
<organism evidence="5 6">
    <name type="scientific">Lentinula aciculospora</name>
    <dbReference type="NCBI Taxonomy" id="153920"/>
    <lineage>
        <taxon>Eukaryota</taxon>
        <taxon>Fungi</taxon>
        <taxon>Dikarya</taxon>
        <taxon>Basidiomycota</taxon>
        <taxon>Agaricomycotina</taxon>
        <taxon>Agaricomycetes</taxon>
        <taxon>Agaricomycetidae</taxon>
        <taxon>Agaricales</taxon>
        <taxon>Marasmiineae</taxon>
        <taxon>Omphalotaceae</taxon>
        <taxon>Lentinula</taxon>
    </lineage>
</organism>
<evidence type="ECO:0000313" key="5">
    <source>
        <dbReference type="EMBL" id="KAJ4481267.1"/>
    </source>
</evidence>
<reference evidence="5" key="1">
    <citation type="submission" date="2022-08" db="EMBL/GenBank/DDBJ databases">
        <title>A Global Phylogenomic Analysis of the Shiitake Genus Lentinula.</title>
        <authorList>
            <consortium name="DOE Joint Genome Institute"/>
            <person name="Sierra-Patev S."/>
            <person name="Min B."/>
            <person name="Naranjo-Ortiz M."/>
            <person name="Looney B."/>
            <person name="Konkel Z."/>
            <person name="Slot J.C."/>
            <person name="Sakamoto Y."/>
            <person name="Steenwyk J.L."/>
            <person name="Rokas A."/>
            <person name="Carro J."/>
            <person name="Camarero S."/>
            <person name="Ferreira P."/>
            <person name="Molpeceres G."/>
            <person name="Ruiz-Duenas F.J."/>
            <person name="Serrano A."/>
            <person name="Henrissat B."/>
            <person name="Drula E."/>
            <person name="Hughes K.W."/>
            <person name="Mata J.L."/>
            <person name="Ishikawa N.K."/>
            <person name="Vargas-Isla R."/>
            <person name="Ushijima S."/>
            <person name="Smith C.A."/>
            <person name="Ahrendt S."/>
            <person name="Andreopoulos W."/>
            <person name="He G."/>
            <person name="Labutti K."/>
            <person name="Lipzen A."/>
            <person name="Ng V."/>
            <person name="Riley R."/>
            <person name="Sandor L."/>
            <person name="Barry K."/>
            <person name="Martinez A.T."/>
            <person name="Xiao Y."/>
            <person name="Gibbons J.G."/>
            <person name="Terashima K."/>
            <person name="Grigoriev I.V."/>
            <person name="Hibbett D.S."/>
        </authorList>
    </citation>
    <scope>NUCLEOTIDE SEQUENCE</scope>
    <source>
        <strain evidence="5">JLM2183</strain>
    </source>
</reference>
<evidence type="ECO:0000313" key="6">
    <source>
        <dbReference type="Proteomes" id="UP001150266"/>
    </source>
</evidence>
<feature type="compositionally biased region" description="Low complexity" evidence="3">
    <location>
        <begin position="12"/>
        <end position="24"/>
    </location>
</feature>
<keyword evidence="1 2" id="KW-0728">SH3 domain</keyword>
<evidence type="ECO:0000256" key="2">
    <source>
        <dbReference type="PROSITE-ProRule" id="PRU00192"/>
    </source>
</evidence>
<feature type="region of interest" description="Disordered" evidence="3">
    <location>
        <begin position="1"/>
        <end position="76"/>
    </location>
</feature>
<gene>
    <name evidence="5" type="ORF">J3R30DRAFT_3466241</name>
</gene>
<dbReference type="PROSITE" id="PS50002">
    <property type="entry name" value="SH3"/>
    <property type="match status" value="1"/>
</dbReference>
<feature type="domain" description="SH3" evidence="4">
    <location>
        <begin position="266"/>
        <end position="338"/>
    </location>
</feature>
<dbReference type="Gene3D" id="2.30.30.40">
    <property type="entry name" value="SH3 Domains"/>
    <property type="match status" value="1"/>
</dbReference>
<feature type="region of interest" description="Disordered" evidence="3">
    <location>
        <begin position="215"/>
        <end position="269"/>
    </location>
</feature>
<sequence>MHSLDGKRKSRLSLPSNLSLSRCSTSDKTRQSSRESSSISSPPTKPNRLSGRLQRAFRRSPSFDKRHSANRPSSGQLMQTLTGLSATDLNPHITLTHAKRITSFDSADHHSPSLFATRSMTLTSNPTTTSTPHPSRSPSDKSNTSTSNSSYRIPLKIRDYTYAASDPRHQGLGEDGRGTLNIPRENRLHVIFKLLLDDAEYQTWKAAAISADKDMLDSDEADDDGYEEYTDEDDEDDRGWDGQWTVPFEEPDYDDEEEESEDASPLSPGLYRALYPFVPEGSREMPLKEDQVVRVVGQGGGAGWAVVVVDGVDEKGKRRSSSRQLALVPESYLEPIALDEKNS</sequence>
<dbReference type="SMART" id="SM00326">
    <property type="entry name" value="SH3"/>
    <property type="match status" value="1"/>
</dbReference>
<name>A0A9W9AG41_9AGAR</name>
<feature type="compositionally biased region" description="Acidic residues" evidence="3">
    <location>
        <begin position="217"/>
        <end position="238"/>
    </location>
</feature>
<evidence type="ECO:0000256" key="3">
    <source>
        <dbReference type="SAM" id="MobiDB-lite"/>
    </source>
</evidence>
<comment type="caution">
    <text evidence="5">The sequence shown here is derived from an EMBL/GenBank/DDBJ whole genome shotgun (WGS) entry which is preliminary data.</text>
</comment>
<dbReference type="InterPro" id="IPR036028">
    <property type="entry name" value="SH3-like_dom_sf"/>
</dbReference>
<evidence type="ECO:0000259" key="4">
    <source>
        <dbReference type="PROSITE" id="PS50002"/>
    </source>
</evidence>
<dbReference type="SUPFAM" id="SSF50044">
    <property type="entry name" value="SH3-domain"/>
    <property type="match status" value="1"/>
</dbReference>